<sequence length="165" mass="18066">MTTDTRPSAPTPYRPVGYSTLTPLLVVSPAAEAVDFYTDVLDARVTSRMNGPDGSVWHCELELEDGRLQVMDANEQFHAVANDPGSDDARFSIAVYVPDVDATLARAVARGARVREEAADFEVTGDRFASVQDPYGVRWTIMTRVAQRDDEQVQQALDAWAASMG</sequence>
<dbReference type="RefSeq" id="WP_114929572.1">
    <property type="nucleotide sequence ID" value="NZ_CP031229.1"/>
</dbReference>
<dbReference type="PROSITE" id="PS51819">
    <property type="entry name" value="VOC"/>
    <property type="match status" value="1"/>
</dbReference>
<evidence type="ECO:0000313" key="2">
    <source>
        <dbReference type="EMBL" id="AXH97320.1"/>
    </source>
</evidence>
<evidence type="ECO:0000259" key="1">
    <source>
        <dbReference type="PROSITE" id="PS51819"/>
    </source>
</evidence>
<evidence type="ECO:0000313" key="3">
    <source>
        <dbReference type="Proteomes" id="UP000253790"/>
    </source>
</evidence>
<reference evidence="2 3" key="1">
    <citation type="submission" date="2018-07" db="EMBL/GenBank/DDBJ databases">
        <title>Complete genome sequencing of Ornithinimicrobium sp. AMA3305.</title>
        <authorList>
            <person name="Bae J.-W."/>
        </authorList>
    </citation>
    <scope>NUCLEOTIDE SEQUENCE [LARGE SCALE GENOMIC DNA]</scope>
    <source>
        <strain evidence="2 3">AMA3305</strain>
    </source>
</reference>
<dbReference type="SUPFAM" id="SSF54593">
    <property type="entry name" value="Glyoxalase/Bleomycin resistance protein/Dihydroxybiphenyl dioxygenase"/>
    <property type="match status" value="1"/>
</dbReference>
<accession>A0A345NQL2</accession>
<dbReference type="EMBL" id="CP031229">
    <property type="protein sequence ID" value="AXH97320.1"/>
    <property type="molecule type" value="Genomic_DNA"/>
</dbReference>
<dbReference type="InterPro" id="IPR037523">
    <property type="entry name" value="VOC_core"/>
</dbReference>
<dbReference type="PANTHER" id="PTHR34109">
    <property type="entry name" value="BNAUNNG04460D PROTEIN-RELATED"/>
    <property type="match status" value="1"/>
</dbReference>
<dbReference type="AlphaFoldDB" id="A0A345NQL2"/>
<dbReference type="InterPro" id="IPR029068">
    <property type="entry name" value="Glyas_Bleomycin-R_OHBP_Dase"/>
</dbReference>
<feature type="domain" description="VOC" evidence="1">
    <location>
        <begin position="17"/>
        <end position="144"/>
    </location>
</feature>
<dbReference type="Gene3D" id="3.30.720.110">
    <property type="match status" value="1"/>
</dbReference>
<dbReference type="Pfam" id="PF00903">
    <property type="entry name" value="Glyoxalase"/>
    <property type="match status" value="1"/>
</dbReference>
<keyword evidence="3" id="KW-1185">Reference proteome</keyword>
<dbReference type="Proteomes" id="UP000253790">
    <property type="component" value="Chromosome"/>
</dbReference>
<proteinExistence type="predicted"/>
<organism evidence="2 3">
    <name type="scientific">Ornithinimicrobium avium</name>
    <dbReference type="NCBI Taxonomy" id="2283195"/>
    <lineage>
        <taxon>Bacteria</taxon>
        <taxon>Bacillati</taxon>
        <taxon>Actinomycetota</taxon>
        <taxon>Actinomycetes</taxon>
        <taxon>Micrococcales</taxon>
        <taxon>Ornithinimicrobiaceae</taxon>
        <taxon>Ornithinimicrobium</taxon>
    </lineage>
</organism>
<dbReference type="PANTHER" id="PTHR34109:SF1">
    <property type="entry name" value="VOC DOMAIN-CONTAINING PROTEIN"/>
    <property type="match status" value="1"/>
</dbReference>
<protein>
    <submittedName>
        <fullName evidence="2">VOC family protein</fullName>
    </submittedName>
</protein>
<name>A0A345NQL2_9MICO</name>
<dbReference type="KEGG" id="orn:DV701_15435"/>
<dbReference type="InterPro" id="IPR004360">
    <property type="entry name" value="Glyas_Fos-R_dOase_dom"/>
</dbReference>
<dbReference type="OrthoDB" id="9795306at2"/>
<gene>
    <name evidence="2" type="ORF">DV701_15435</name>
</gene>
<dbReference type="Gene3D" id="3.30.720.120">
    <property type="match status" value="1"/>
</dbReference>